<dbReference type="Proteomes" id="UP000681720">
    <property type="component" value="Unassembled WGS sequence"/>
</dbReference>
<organism evidence="1 2">
    <name type="scientific">Rotaria magnacalcarata</name>
    <dbReference type="NCBI Taxonomy" id="392030"/>
    <lineage>
        <taxon>Eukaryota</taxon>
        <taxon>Metazoa</taxon>
        <taxon>Spiralia</taxon>
        <taxon>Gnathifera</taxon>
        <taxon>Rotifera</taxon>
        <taxon>Eurotatoria</taxon>
        <taxon>Bdelloidea</taxon>
        <taxon>Philodinida</taxon>
        <taxon>Philodinidae</taxon>
        <taxon>Rotaria</taxon>
    </lineage>
</organism>
<evidence type="ECO:0000313" key="1">
    <source>
        <dbReference type="EMBL" id="CAF4895030.1"/>
    </source>
</evidence>
<comment type="caution">
    <text evidence="1">The sequence shown here is derived from an EMBL/GenBank/DDBJ whole genome shotgun (WGS) entry which is preliminary data.</text>
</comment>
<protein>
    <submittedName>
        <fullName evidence="1">Uncharacterized protein</fullName>
    </submittedName>
</protein>
<sequence length="49" mass="5079">GAVSGDLIIGALMRQAAGSMADALYERTILWPLDGDIIPTASCITDLDS</sequence>
<proteinExistence type="predicted"/>
<dbReference type="EMBL" id="CAJOBJ010174363">
    <property type="protein sequence ID" value="CAF4895030.1"/>
    <property type="molecule type" value="Genomic_DNA"/>
</dbReference>
<feature type="non-terminal residue" evidence="1">
    <location>
        <position position="49"/>
    </location>
</feature>
<gene>
    <name evidence="1" type="ORF">GIL414_LOCUS51531</name>
</gene>
<accession>A0A8S3CCL8</accession>
<reference evidence="1" key="1">
    <citation type="submission" date="2021-02" db="EMBL/GenBank/DDBJ databases">
        <authorList>
            <person name="Nowell W R."/>
        </authorList>
    </citation>
    <scope>NUCLEOTIDE SEQUENCE</scope>
</reference>
<evidence type="ECO:0000313" key="2">
    <source>
        <dbReference type="Proteomes" id="UP000681720"/>
    </source>
</evidence>
<name>A0A8S3CCL8_9BILA</name>
<feature type="non-terminal residue" evidence="1">
    <location>
        <position position="1"/>
    </location>
</feature>
<dbReference type="AlphaFoldDB" id="A0A8S3CCL8"/>